<dbReference type="InterPro" id="IPR001789">
    <property type="entry name" value="Sig_transdc_resp-reg_receiver"/>
</dbReference>
<dbReference type="InterPro" id="IPR005467">
    <property type="entry name" value="His_kinase_dom"/>
</dbReference>
<accession>A0A194XGL6</accession>
<dbReference type="Gene3D" id="3.30.565.10">
    <property type="entry name" value="Histidine kinase-like ATPase, C-terminal domain"/>
    <property type="match status" value="1"/>
</dbReference>
<dbReference type="InterPro" id="IPR004358">
    <property type="entry name" value="Sig_transdc_His_kin-like_C"/>
</dbReference>
<evidence type="ECO:0000313" key="12">
    <source>
        <dbReference type="Proteomes" id="UP000070700"/>
    </source>
</evidence>
<evidence type="ECO:0000259" key="7">
    <source>
        <dbReference type="PROSITE" id="PS50109"/>
    </source>
</evidence>
<dbReference type="InterPro" id="IPR035965">
    <property type="entry name" value="PAS-like_dom_sf"/>
</dbReference>
<dbReference type="CDD" id="cd00082">
    <property type="entry name" value="HisKA"/>
    <property type="match status" value="1"/>
</dbReference>
<dbReference type="InterPro" id="IPR011006">
    <property type="entry name" value="CheY-like_superfamily"/>
</dbReference>
<evidence type="ECO:0000259" key="8">
    <source>
        <dbReference type="PROSITE" id="PS50110"/>
    </source>
</evidence>
<comment type="catalytic activity">
    <reaction evidence="1">
        <text>ATP + protein L-histidine = ADP + protein N-phospho-L-histidine.</text>
        <dbReference type="EC" id="2.7.13.3"/>
    </reaction>
</comment>
<dbReference type="InParanoid" id="A0A194XGL6"/>
<dbReference type="GeneID" id="28821471"/>
<dbReference type="InterPro" id="IPR001610">
    <property type="entry name" value="PAC"/>
</dbReference>
<proteinExistence type="predicted"/>
<dbReference type="Gene3D" id="3.30.450.20">
    <property type="entry name" value="PAS domain"/>
    <property type="match status" value="1"/>
</dbReference>
<dbReference type="Pfam" id="PF00512">
    <property type="entry name" value="HisKA"/>
    <property type="match status" value="1"/>
</dbReference>
<dbReference type="STRING" id="149040.A0A194XGL6"/>
<keyword evidence="12" id="KW-1185">Reference proteome</keyword>
<dbReference type="FunFam" id="3.30.565.10:FF:000010">
    <property type="entry name" value="Sensor histidine kinase RcsC"/>
    <property type="match status" value="1"/>
</dbReference>
<reference evidence="11 12" key="1">
    <citation type="submission" date="2015-10" db="EMBL/GenBank/DDBJ databases">
        <title>Full genome of DAOMC 229536 Phialocephala scopiformis, a fungal endophyte of spruce producing the potent anti-insectan compound rugulosin.</title>
        <authorList>
            <consortium name="DOE Joint Genome Institute"/>
            <person name="Walker A.K."/>
            <person name="Frasz S.L."/>
            <person name="Seifert K.A."/>
            <person name="Miller J.D."/>
            <person name="Mondo S.J."/>
            <person name="Labutti K."/>
            <person name="Lipzen A."/>
            <person name="Dockter R."/>
            <person name="Kennedy M."/>
            <person name="Grigoriev I.V."/>
            <person name="Spatafora J.W."/>
        </authorList>
    </citation>
    <scope>NUCLEOTIDE SEQUENCE [LARGE SCALE GENOMIC DNA]</scope>
    <source>
        <strain evidence="11 12">CBS 120377</strain>
    </source>
</reference>
<evidence type="ECO:0000313" key="11">
    <source>
        <dbReference type="EMBL" id="KUJ19340.1"/>
    </source>
</evidence>
<dbReference type="SUPFAM" id="SSF55874">
    <property type="entry name" value="ATPase domain of HSP90 chaperone/DNA topoisomerase II/histidine kinase"/>
    <property type="match status" value="1"/>
</dbReference>
<dbReference type="Pfam" id="PF02518">
    <property type="entry name" value="HATPase_c"/>
    <property type="match status" value="1"/>
</dbReference>
<dbReference type="OrthoDB" id="60033at2759"/>
<feature type="domain" description="PAC" evidence="10">
    <location>
        <begin position="219"/>
        <end position="270"/>
    </location>
</feature>
<dbReference type="SUPFAM" id="SSF47384">
    <property type="entry name" value="Homodimeric domain of signal transducing histidine kinase"/>
    <property type="match status" value="1"/>
</dbReference>
<keyword evidence="4" id="KW-0808">Transferase</keyword>
<evidence type="ECO:0000256" key="6">
    <source>
        <dbReference type="PROSITE-ProRule" id="PRU00169"/>
    </source>
</evidence>
<evidence type="ECO:0000259" key="10">
    <source>
        <dbReference type="PROSITE" id="PS50113"/>
    </source>
</evidence>
<dbReference type="NCBIfam" id="TIGR00229">
    <property type="entry name" value="sensory_box"/>
    <property type="match status" value="1"/>
</dbReference>
<dbReference type="CDD" id="cd16922">
    <property type="entry name" value="HATPase_EvgS-ArcB-TorS-like"/>
    <property type="match status" value="1"/>
</dbReference>
<dbReference type="Pfam" id="PF13426">
    <property type="entry name" value="PAS_9"/>
    <property type="match status" value="2"/>
</dbReference>
<dbReference type="SMART" id="SM00388">
    <property type="entry name" value="HisKA"/>
    <property type="match status" value="1"/>
</dbReference>
<dbReference type="InterPro" id="IPR000700">
    <property type="entry name" value="PAS-assoc_C"/>
</dbReference>
<dbReference type="PROSITE" id="PS50109">
    <property type="entry name" value="HIS_KIN"/>
    <property type="match status" value="1"/>
</dbReference>
<dbReference type="SUPFAM" id="SSF52172">
    <property type="entry name" value="CheY-like"/>
    <property type="match status" value="1"/>
</dbReference>
<dbReference type="Gene3D" id="3.40.50.2300">
    <property type="match status" value="1"/>
</dbReference>
<dbReference type="CDD" id="cd17546">
    <property type="entry name" value="REC_hyHK_CKI1_RcsC-like"/>
    <property type="match status" value="1"/>
</dbReference>
<dbReference type="EC" id="2.7.13.3" evidence="2"/>
<dbReference type="Pfam" id="PF00072">
    <property type="entry name" value="Response_reg"/>
    <property type="match status" value="1"/>
</dbReference>
<dbReference type="PROSITE" id="PS50113">
    <property type="entry name" value="PAC"/>
    <property type="match status" value="1"/>
</dbReference>
<dbReference type="PANTHER" id="PTHR43047">
    <property type="entry name" value="TWO-COMPONENT HISTIDINE PROTEIN KINASE"/>
    <property type="match status" value="1"/>
</dbReference>
<protein>
    <recommendedName>
        <fullName evidence="2">histidine kinase</fullName>
        <ecNumber evidence="2">2.7.13.3</ecNumber>
    </recommendedName>
</protein>
<dbReference type="GO" id="GO:0000155">
    <property type="term" value="F:phosphorelay sensor kinase activity"/>
    <property type="evidence" value="ECO:0007669"/>
    <property type="project" value="InterPro"/>
</dbReference>
<dbReference type="PROSITE" id="PS50112">
    <property type="entry name" value="PAS"/>
    <property type="match status" value="1"/>
</dbReference>
<dbReference type="CDD" id="cd00130">
    <property type="entry name" value="PAS"/>
    <property type="match status" value="1"/>
</dbReference>
<evidence type="ECO:0000256" key="2">
    <source>
        <dbReference type="ARBA" id="ARBA00012438"/>
    </source>
</evidence>
<dbReference type="PRINTS" id="PR00344">
    <property type="entry name" value="BCTRLSENSOR"/>
</dbReference>
<evidence type="ECO:0000259" key="9">
    <source>
        <dbReference type="PROSITE" id="PS50112"/>
    </source>
</evidence>
<dbReference type="RefSeq" id="XP_018073695.1">
    <property type="nucleotide sequence ID" value="XM_018211745.1"/>
</dbReference>
<evidence type="ECO:0000256" key="4">
    <source>
        <dbReference type="ARBA" id="ARBA00022679"/>
    </source>
</evidence>
<dbReference type="InterPro" id="IPR003661">
    <property type="entry name" value="HisK_dim/P_dom"/>
</dbReference>
<feature type="modified residue" description="4-aspartylphosphate" evidence="6">
    <location>
        <position position="596"/>
    </location>
</feature>
<dbReference type="EMBL" id="KQ947411">
    <property type="protein sequence ID" value="KUJ19340.1"/>
    <property type="molecule type" value="Genomic_DNA"/>
</dbReference>
<dbReference type="PANTHER" id="PTHR43047:SF64">
    <property type="entry name" value="HISTIDINE KINASE CONTAINING CHEY-HOMOLOGOUS RECEIVER DOMAIN AND PAS DOMAIN-RELATED"/>
    <property type="match status" value="1"/>
</dbReference>
<evidence type="ECO:0000256" key="5">
    <source>
        <dbReference type="ARBA" id="ARBA00022777"/>
    </source>
</evidence>
<sequence>MSEPVAIAEQALGSGLPDLTFFIENYPSAAVLLNQACIVLLASDKFLKDYSLLPSDILNRRIFDVFEEFKLIPDSDTLRSVIDLARASGKVYITTDIQGDDGSFWSVRSNPIVRGGVFSYELLSIHETTDDHLARQAITDQMDTADSYKILVEQAKDYAMFIIDPIGNVKTWNMGAQLLKGYTKEEVIGKHFSIFYLKDDIEAGKPRKELEIALREGRVEDESRRVKKDGTTFWANVIITAMYRDGKHIGFSKMTRDLTERKASETRVIDAYKDADKAKSQFLATMSHEMRTPLHGLLASLEEVCIAGISPEQEEPINDMKESGRYLGHVIGGILDYSALESGGLSLSISLVNLHTIANAVLRSLKSMVKTGVLFQATCDSDVPESLKGDPDRYRQILQNIAANALKFTESGFVSIHISIKDEDVTSFTILTTVTDTGIGIAEKDVGLLFRRFSQIDNSSTKKYRGTGLGLSICKNLVELMDGSIEFTPNPVGHGSVFEFTVKMQRINMLTPMSESDDMLDSLMLSHQPPSPKSELRALAASKRLLLAEDNPLNQKVAVKALKRLGFEYVDTVVNGAEAVAKAKENRLVYDGILMDVSMPVMDGKEATKEIRLAGVGTPIIAMTANALKTDVDEYLAIGMNGYVSKPVNSDLLVAALLKWLK</sequence>
<dbReference type="KEGG" id="psco:LY89DRAFT_642365"/>
<dbReference type="SMART" id="SM00086">
    <property type="entry name" value="PAC"/>
    <property type="match status" value="1"/>
</dbReference>
<keyword evidence="5" id="KW-0418">Kinase</keyword>
<dbReference type="Proteomes" id="UP000070700">
    <property type="component" value="Unassembled WGS sequence"/>
</dbReference>
<feature type="domain" description="PAS" evidence="9">
    <location>
        <begin position="144"/>
        <end position="217"/>
    </location>
</feature>
<evidence type="ECO:0000256" key="1">
    <source>
        <dbReference type="ARBA" id="ARBA00000085"/>
    </source>
</evidence>
<dbReference type="InterPro" id="IPR036097">
    <property type="entry name" value="HisK_dim/P_sf"/>
</dbReference>
<dbReference type="SMART" id="SM00091">
    <property type="entry name" value="PAS"/>
    <property type="match status" value="2"/>
</dbReference>
<dbReference type="PROSITE" id="PS50110">
    <property type="entry name" value="RESPONSE_REGULATORY"/>
    <property type="match status" value="1"/>
</dbReference>
<evidence type="ECO:0000256" key="3">
    <source>
        <dbReference type="ARBA" id="ARBA00022553"/>
    </source>
</evidence>
<feature type="domain" description="Response regulatory" evidence="8">
    <location>
        <begin position="544"/>
        <end position="661"/>
    </location>
</feature>
<dbReference type="SMART" id="SM00387">
    <property type="entry name" value="HATPase_c"/>
    <property type="match status" value="1"/>
</dbReference>
<dbReference type="InterPro" id="IPR000014">
    <property type="entry name" value="PAS"/>
</dbReference>
<organism evidence="11 12">
    <name type="scientific">Mollisia scopiformis</name>
    <name type="common">Conifer needle endophyte fungus</name>
    <name type="synonym">Phialocephala scopiformis</name>
    <dbReference type="NCBI Taxonomy" id="149040"/>
    <lineage>
        <taxon>Eukaryota</taxon>
        <taxon>Fungi</taxon>
        <taxon>Dikarya</taxon>
        <taxon>Ascomycota</taxon>
        <taxon>Pezizomycotina</taxon>
        <taxon>Leotiomycetes</taxon>
        <taxon>Helotiales</taxon>
        <taxon>Mollisiaceae</taxon>
        <taxon>Mollisia</taxon>
    </lineage>
</organism>
<dbReference type="SUPFAM" id="SSF55785">
    <property type="entry name" value="PYP-like sensor domain (PAS domain)"/>
    <property type="match status" value="1"/>
</dbReference>
<keyword evidence="3 6" id="KW-0597">Phosphoprotein</keyword>
<name>A0A194XGL6_MOLSC</name>
<dbReference type="InterPro" id="IPR003594">
    <property type="entry name" value="HATPase_dom"/>
</dbReference>
<dbReference type="InterPro" id="IPR036890">
    <property type="entry name" value="HATPase_C_sf"/>
</dbReference>
<dbReference type="AlphaFoldDB" id="A0A194XGL6"/>
<dbReference type="Gene3D" id="1.10.287.130">
    <property type="match status" value="1"/>
</dbReference>
<feature type="domain" description="Histidine kinase" evidence="7">
    <location>
        <begin position="285"/>
        <end position="506"/>
    </location>
</feature>
<gene>
    <name evidence="11" type="ORF">LY89DRAFT_642365</name>
</gene>
<dbReference type="SMART" id="SM00448">
    <property type="entry name" value="REC"/>
    <property type="match status" value="1"/>
</dbReference>